<dbReference type="InterPro" id="IPR036322">
    <property type="entry name" value="WD40_repeat_dom_sf"/>
</dbReference>
<dbReference type="PANTHER" id="PTHR19879:SF1">
    <property type="entry name" value="CANNONBALL-RELATED"/>
    <property type="match status" value="1"/>
</dbReference>
<dbReference type="InterPro" id="IPR015943">
    <property type="entry name" value="WD40/YVTN_repeat-like_dom_sf"/>
</dbReference>
<dbReference type="EMBL" id="JAYGIM010000013">
    <property type="protein sequence ID" value="MEA5428273.1"/>
    <property type="molecule type" value="Genomic_DNA"/>
</dbReference>
<evidence type="ECO:0008006" key="3">
    <source>
        <dbReference type="Google" id="ProtNLM"/>
    </source>
</evidence>
<organism evidence="1 2">
    <name type="scientific">Arcicella lustrica</name>
    <dbReference type="NCBI Taxonomy" id="2984196"/>
    <lineage>
        <taxon>Bacteria</taxon>
        <taxon>Pseudomonadati</taxon>
        <taxon>Bacteroidota</taxon>
        <taxon>Cytophagia</taxon>
        <taxon>Cytophagales</taxon>
        <taxon>Flectobacillaceae</taxon>
        <taxon>Arcicella</taxon>
    </lineage>
</organism>
<protein>
    <recommendedName>
        <fullName evidence="3">WD40 repeat</fullName>
    </recommendedName>
</protein>
<evidence type="ECO:0000313" key="1">
    <source>
        <dbReference type="EMBL" id="MEA5428273.1"/>
    </source>
</evidence>
<dbReference type="SUPFAM" id="SSF50978">
    <property type="entry name" value="WD40 repeat-like"/>
    <property type="match status" value="1"/>
</dbReference>
<comment type="caution">
    <text evidence="1">The sequence shown here is derived from an EMBL/GenBank/DDBJ whole genome shotgun (WGS) entry which is preliminary data.</text>
</comment>
<evidence type="ECO:0000313" key="2">
    <source>
        <dbReference type="Proteomes" id="UP001302222"/>
    </source>
</evidence>
<keyword evidence="2" id="KW-1185">Reference proteome</keyword>
<dbReference type="Pfam" id="PF00400">
    <property type="entry name" value="WD40"/>
    <property type="match status" value="2"/>
</dbReference>
<dbReference type="RefSeq" id="WP_323260455.1">
    <property type="nucleotide sequence ID" value="NZ_JAYGIM010000013.1"/>
</dbReference>
<sequence length="967" mass="112760">MKQIFALLFFILFFNPILLVGQKSPCWDIYYSAEKDTIKDAKGNYNYKKALEKINAIYLCLESFKNKDADSIRKKTNLLNIKIYNNINDAKILANRATNEVEKSLVREKKAKEQAIIEKNNAQALYWTSQAEKIIPIQSMRLLEKAYKKTKDVSTINNIRDESKIIFQKSNTHQWRKKKMFENISEIKFSPDSKWLLVIRKNHHYEVWNTSMQNHYDLYYKNDNDKIGGVDFSCDSKWLIISSLFGKRKKVLQVDDGKISSFLNSENNIYDLSFSSNGKWLISIDTNYRAKVWQLDTLRSHGFLSKNEKIEKASFSKNDKWLLTLDKEHHAKVWEVNTGRLHYSLKDENNILNATLSPDGKWLVTLDEEKKLKIWDVSKRALKFHKNNMYTWDVSFSSDSNLIIVVDTTKNVEVWDINKDTVLEFLKNDKNIIEAKFSPDYNWLITRDSTFNTKIRNIDNGQVPNLLKNENNIRDAFFSPDCSWLITIYDSTASSKAWSFRSGVLYDVLKDDQPIFGVGFSNDSKWVKTNKLFSTSKVWQIKEGIFLDLFKNENNIFNPKFSPNSKWLITTEDEEQGIQTLWEITSDEITNISKSHKEIKTSSLSSDGKWIIIENFDDSINILATTTWQVPYFLRDIKNIKKASFDYNSQWLVIQKQYEEYVEVWDLKNERPAEFLIGKERYTNISFSSDGKWFIGSKFLGNTDILQVDSGEKLDCIKDKNIFRASFSPDSKFLAILTGIISDITIWQVEQQKDRTPSFLKGINNYVSVSFSADNKWIVTREKLIGNFLKIRDINNGESPKFIENEDNIAIDFFSPDGKWFVSSNDIFRQNTKIRNIENGIPPFFMKNENGILQLEFSKNAQFLVIRQNGSHQVKTYDTFAGKLIQTLWLNKVPTDIDIINNRYLYVTVGKAIVKTDLQTQQGNLMSYGDGEPLDYKFEEIQEWIKAFGDKYLLPLDEEIKKKYGVD</sequence>
<dbReference type="InterPro" id="IPR001680">
    <property type="entry name" value="WD40_rpt"/>
</dbReference>
<name>A0ABU5SLZ4_9BACT</name>
<dbReference type="Proteomes" id="UP001302222">
    <property type="component" value="Unassembled WGS sequence"/>
</dbReference>
<dbReference type="SUPFAM" id="SSF63825">
    <property type="entry name" value="YWTD domain"/>
    <property type="match status" value="1"/>
</dbReference>
<reference evidence="1 2" key="1">
    <citation type="submission" date="2023-12" db="EMBL/GenBank/DDBJ databases">
        <title>Novel species of the genus Arcicella isolated from rivers.</title>
        <authorList>
            <person name="Lu H."/>
        </authorList>
    </citation>
    <scope>NUCLEOTIDE SEQUENCE [LARGE SCALE GENOMIC DNA]</scope>
    <source>
        <strain evidence="1 2">DC25W</strain>
    </source>
</reference>
<proteinExistence type="predicted"/>
<dbReference type="PANTHER" id="PTHR19879">
    <property type="entry name" value="TRANSCRIPTION INITIATION FACTOR TFIID"/>
    <property type="match status" value="1"/>
</dbReference>
<dbReference type="SUPFAM" id="SSF82171">
    <property type="entry name" value="DPP6 N-terminal domain-like"/>
    <property type="match status" value="1"/>
</dbReference>
<dbReference type="Gene3D" id="2.130.10.10">
    <property type="entry name" value="YVTN repeat-like/Quinoprotein amine dehydrogenase"/>
    <property type="match status" value="5"/>
</dbReference>
<dbReference type="SMART" id="SM00320">
    <property type="entry name" value="WD40"/>
    <property type="match status" value="6"/>
</dbReference>
<gene>
    <name evidence="1" type="ORF">VB798_16900</name>
</gene>
<accession>A0ABU5SLZ4</accession>